<evidence type="ECO:0000256" key="4">
    <source>
        <dbReference type="ARBA" id="ARBA00022679"/>
    </source>
</evidence>
<dbReference type="InterPro" id="IPR003661">
    <property type="entry name" value="HisK_dim/P_dom"/>
</dbReference>
<dbReference type="Pfam" id="PF00512">
    <property type="entry name" value="HisKA"/>
    <property type="match status" value="1"/>
</dbReference>
<feature type="transmembrane region" description="Helical" evidence="7">
    <location>
        <begin position="80"/>
        <end position="106"/>
    </location>
</feature>
<evidence type="ECO:0000256" key="2">
    <source>
        <dbReference type="ARBA" id="ARBA00012438"/>
    </source>
</evidence>
<name>A0ABS3LMS5_9PROT</name>
<feature type="transmembrane region" description="Helical" evidence="7">
    <location>
        <begin position="365"/>
        <end position="385"/>
    </location>
</feature>
<keyword evidence="7" id="KW-0812">Transmembrane</keyword>
<comment type="caution">
    <text evidence="10">The sequence shown here is derived from an EMBL/GenBank/DDBJ whole genome shotgun (WGS) entry which is preliminary data.</text>
</comment>
<dbReference type="SUPFAM" id="SSF55874">
    <property type="entry name" value="ATPase domain of HSP90 chaperone/DNA topoisomerase II/histidine kinase"/>
    <property type="match status" value="1"/>
</dbReference>
<feature type="domain" description="Response regulatory" evidence="9">
    <location>
        <begin position="906"/>
        <end position="1021"/>
    </location>
</feature>
<dbReference type="Gene3D" id="1.10.4160.10">
    <property type="entry name" value="Hydantoin permease"/>
    <property type="match status" value="1"/>
</dbReference>
<dbReference type="CDD" id="cd00082">
    <property type="entry name" value="HisKA"/>
    <property type="match status" value="1"/>
</dbReference>
<keyword evidence="11" id="KW-1185">Reference proteome</keyword>
<reference evidence="10 11" key="1">
    <citation type="submission" date="2021-03" db="EMBL/GenBank/DDBJ databases">
        <title>The complete genome sequence of Acetobacter suratthaniensis TBRC 1719.</title>
        <authorList>
            <person name="Charoenyingcharoen P."/>
            <person name="Yukphan P."/>
        </authorList>
    </citation>
    <scope>NUCLEOTIDE SEQUENCE [LARGE SCALE GENOMIC DNA]</scope>
    <source>
        <strain evidence="10 11">TBRC 1719</strain>
    </source>
</reference>
<evidence type="ECO:0000313" key="11">
    <source>
        <dbReference type="Proteomes" id="UP000664399"/>
    </source>
</evidence>
<dbReference type="CDD" id="cd17546">
    <property type="entry name" value="REC_hyHK_CKI1_RcsC-like"/>
    <property type="match status" value="1"/>
</dbReference>
<feature type="transmembrane region" description="Helical" evidence="7">
    <location>
        <begin position="190"/>
        <end position="212"/>
    </location>
</feature>
<dbReference type="InterPro" id="IPR005467">
    <property type="entry name" value="His_kinase_dom"/>
</dbReference>
<evidence type="ECO:0000256" key="5">
    <source>
        <dbReference type="ARBA" id="ARBA00022777"/>
    </source>
</evidence>
<dbReference type="SMART" id="SM00448">
    <property type="entry name" value="REC"/>
    <property type="match status" value="1"/>
</dbReference>
<keyword evidence="7" id="KW-1133">Transmembrane helix</keyword>
<accession>A0ABS3LMS5</accession>
<dbReference type="RefSeq" id="WP_207854512.1">
    <property type="nucleotide sequence ID" value="NZ_JAFVMG010000008.1"/>
</dbReference>
<evidence type="ECO:0000259" key="8">
    <source>
        <dbReference type="PROSITE" id="PS50109"/>
    </source>
</evidence>
<dbReference type="Pfam" id="PF02518">
    <property type="entry name" value="HATPase_c"/>
    <property type="match status" value="1"/>
</dbReference>
<keyword evidence="3 6" id="KW-0597">Phosphoprotein</keyword>
<feature type="transmembrane region" description="Helical" evidence="7">
    <location>
        <begin position="391"/>
        <end position="411"/>
    </location>
</feature>
<dbReference type="InterPro" id="IPR004358">
    <property type="entry name" value="Sig_transdc_His_kin-like_C"/>
</dbReference>
<organism evidence="10 11">
    <name type="scientific">Acetobacter suratthaniensis</name>
    <dbReference type="NCBI Taxonomy" id="1502841"/>
    <lineage>
        <taxon>Bacteria</taxon>
        <taxon>Pseudomonadati</taxon>
        <taxon>Pseudomonadota</taxon>
        <taxon>Alphaproteobacteria</taxon>
        <taxon>Acetobacterales</taxon>
        <taxon>Acetobacteraceae</taxon>
        <taxon>Acetobacter</taxon>
    </lineage>
</organism>
<dbReference type="PROSITE" id="PS50110">
    <property type="entry name" value="RESPONSE_REGULATORY"/>
    <property type="match status" value="1"/>
</dbReference>
<dbReference type="InterPro" id="IPR003594">
    <property type="entry name" value="HATPase_dom"/>
</dbReference>
<dbReference type="SUPFAM" id="SSF52172">
    <property type="entry name" value="CheY-like"/>
    <property type="match status" value="1"/>
</dbReference>
<dbReference type="PANTHER" id="PTHR43047">
    <property type="entry name" value="TWO-COMPONENT HISTIDINE PROTEIN KINASE"/>
    <property type="match status" value="1"/>
</dbReference>
<dbReference type="InterPro" id="IPR011006">
    <property type="entry name" value="CheY-like_superfamily"/>
</dbReference>
<dbReference type="EMBL" id="JAFVMG010000008">
    <property type="protein sequence ID" value="MBO1328640.1"/>
    <property type="molecule type" value="Genomic_DNA"/>
</dbReference>
<evidence type="ECO:0000256" key="1">
    <source>
        <dbReference type="ARBA" id="ARBA00000085"/>
    </source>
</evidence>
<feature type="transmembrane region" description="Helical" evidence="7">
    <location>
        <begin position="311"/>
        <end position="333"/>
    </location>
</feature>
<dbReference type="SUPFAM" id="SSF47384">
    <property type="entry name" value="Homodimeric domain of signal transducing histidine kinase"/>
    <property type="match status" value="1"/>
</dbReference>
<evidence type="ECO:0000313" key="10">
    <source>
        <dbReference type="EMBL" id="MBO1328640.1"/>
    </source>
</evidence>
<dbReference type="Proteomes" id="UP000664399">
    <property type="component" value="Unassembled WGS sequence"/>
</dbReference>
<dbReference type="SMART" id="SM00388">
    <property type="entry name" value="HisKA"/>
    <property type="match status" value="1"/>
</dbReference>
<evidence type="ECO:0000256" key="3">
    <source>
        <dbReference type="ARBA" id="ARBA00022553"/>
    </source>
</evidence>
<evidence type="ECO:0000256" key="6">
    <source>
        <dbReference type="PROSITE-ProRule" id="PRU00169"/>
    </source>
</evidence>
<sequence length="1127" mass="122328">MTQAPPPDTSRLRIVRTRRAYSRWAADQTFEDYALRFTARKARAATPMRAALTALGSTSFLALEAMGGTLTLAFGFANTLLATLLATVVIFCITLPLCVAAGRAGLDIDLLTRGTGFGYIGSTITSVIYASFTFIFFGLEAAILAGTLHALLGMPLWLAYLGCSVIIIPLVTWGITFIARFQIATLPVWLALNLIPLAALLITNPALVPGWVRFTGLTPALGDINAIAIGSAASVIIVLVCQSAEQIDFLRFLPEQTPQNRRGWWVALVLGGPGWVVLDAFKIMAGSLLAWTVLQAGFSAAQAAQPGLMYWLAWSTCVPPQLAAGLTVALVALSQIKINITNAYAGSLAWSNFFSRLTHTHPGRVFYVLFNIAIALLLMEAGLVNTIETGITLYAVLACAWIGAILGDVTLCKPLGLSPAGIEFKRAFLPDLNLVGLGAWALAATLGFTALSGVAGPLAAAYAPFITLGLACLSAPVLAYATGGRTYLARRPPPDWNTHAHRTCVICQHRFEAEDMAPCPAYGGTICSLCCSLDSRCRDRCKPVSTRMAAQMATPLHRLPPRLRHVLTSPGGRFAFLLCGIVVIMALLARQTGLPFDSTLLIISFLASIVGAWLLIMAQESRRTATRETLHQTRLLMNEIRARRRTDQALQQAREKAESASLAKTRYISGISHEIRSPLNAIMGYIQLFEHDRRIPPERLGALGIMRESGEHITSILSGLLDISRIEAGRIELHSDMVELPVFLESVAQMIRMQAQARGLNFLWRPGPLPAVVTCDEHRLRQILLNLLSNAVKFTPQGSVTFSATWQAQIAEFVIEDTGLGISLEDQGRIFEPFERSAATARIPGTGLGLTITKLLTEILGAELTFTSTPGVGTRFRVRLMLPDRQNRPAPRLSAFPTGYTGPRRRVLIVDDNPEHRQIMRELLEHCGFDVEDVESGPACLSWLETEKADLLLLDLSMPGMDGRELALRIRAQRGTTLPILFLTGNLVESANRHVPSLDDCPVIGKPVNLSVLLDNIRQILSLSWIMPDTTVGAEPHSHHDPASLPAIIVDNAANIPARQPVGSLPAAERATLLDALNSGNLRQLKNHLALLQASRPDLHDALAPLLALAASYQLENLRQHLEHTQP</sequence>
<feature type="transmembrane region" description="Helical" evidence="7">
    <location>
        <begin position="461"/>
        <end position="481"/>
    </location>
</feature>
<feature type="domain" description="Histidine kinase" evidence="8">
    <location>
        <begin position="670"/>
        <end position="884"/>
    </location>
</feature>
<dbReference type="SMART" id="SM00387">
    <property type="entry name" value="HATPase_c"/>
    <property type="match status" value="1"/>
</dbReference>
<keyword evidence="4" id="KW-0808">Transferase</keyword>
<proteinExistence type="predicted"/>
<dbReference type="Pfam" id="PF00072">
    <property type="entry name" value="Response_reg"/>
    <property type="match status" value="1"/>
</dbReference>
<keyword evidence="7" id="KW-0472">Membrane</keyword>
<evidence type="ECO:0000259" key="9">
    <source>
        <dbReference type="PROSITE" id="PS50110"/>
    </source>
</evidence>
<feature type="transmembrane region" description="Helical" evidence="7">
    <location>
        <begin position="265"/>
        <end position="291"/>
    </location>
</feature>
<dbReference type="EC" id="2.7.13.3" evidence="2"/>
<protein>
    <recommendedName>
        <fullName evidence="2">histidine kinase</fullName>
        <ecNumber evidence="2">2.7.13.3</ecNumber>
    </recommendedName>
</protein>
<dbReference type="PRINTS" id="PR00344">
    <property type="entry name" value="BCTRLSENSOR"/>
</dbReference>
<dbReference type="PROSITE" id="PS50109">
    <property type="entry name" value="HIS_KIN"/>
    <property type="match status" value="1"/>
</dbReference>
<dbReference type="InterPro" id="IPR001789">
    <property type="entry name" value="Sig_transdc_resp-reg_receiver"/>
</dbReference>
<evidence type="ECO:0000256" key="7">
    <source>
        <dbReference type="SAM" id="Phobius"/>
    </source>
</evidence>
<feature type="transmembrane region" description="Helical" evidence="7">
    <location>
        <begin position="432"/>
        <end position="455"/>
    </location>
</feature>
<dbReference type="InterPro" id="IPR036097">
    <property type="entry name" value="HisK_dim/P_sf"/>
</dbReference>
<feature type="transmembrane region" description="Helical" evidence="7">
    <location>
        <begin position="157"/>
        <end position="178"/>
    </location>
</feature>
<dbReference type="Gene3D" id="3.40.50.2300">
    <property type="match status" value="1"/>
</dbReference>
<keyword evidence="5" id="KW-0418">Kinase</keyword>
<gene>
    <name evidence="10" type="ORF">J2D75_09130</name>
</gene>
<feature type="transmembrane region" description="Helical" evidence="7">
    <location>
        <begin position="574"/>
        <end position="593"/>
    </location>
</feature>
<dbReference type="Gene3D" id="3.30.565.10">
    <property type="entry name" value="Histidine kinase-like ATPase, C-terminal domain"/>
    <property type="match status" value="1"/>
</dbReference>
<feature type="transmembrane region" description="Helical" evidence="7">
    <location>
        <begin position="224"/>
        <end position="244"/>
    </location>
</feature>
<dbReference type="Gene3D" id="1.10.287.130">
    <property type="match status" value="1"/>
</dbReference>
<dbReference type="InterPro" id="IPR036890">
    <property type="entry name" value="HATPase_C_sf"/>
</dbReference>
<feature type="transmembrane region" description="Helical" evidence="7">
    <location>
        <begin position="50"/>
        <end position="74"/>
    </location>
</feature>
<comment type="catalytic activity">
    <reaction evidence="1">
        <text>ATP + protein L-histidine = ADP + protein N-phospho-L-histidine.</text>
        <dbReference type="EC" id="2.7.13.3"/>
    </reaction>
</comment>
<feature type="transmembrane region" description="Helical" evidence="7">
    <location>
        <begin position="599"/>
        <end position="618"/>
    </location>
</feature>
<dbReference type="CDD" id="cd16922">
    <property type="entry name" value="HATPase_EvgS-ArcB-TorS-like"/>
    <property type="match status" value="1"/>
</dbReference>
<feature type="modified residue" description="4-aspartylphosphate" evidence="6">
    <location>
        <position position="955"/>
    </location>
</feature>